<dbReference type="OrthoDB" id="9816201at2"/>
<comment type="catalytic activity">
    <reaction evidence="1">
        <text>Release of an N-terminal amino acid, Xaa-|-Yaa- from a peptide, amide or arylamide. Xaa is preferably Ala, but may be most amino acids including Pro (slow action). When a terminal hydrophobic residue is followed by a prolyl residue, the two may be released as an intact Xaa-Pro dipeptide.</text>
        <dbReference type="EC" id="3.4.11.2"/>
    </reaction>
</comment>
<evidence type="ECO:0000256" key="5">
    <source>
        <dbReference type="ARBA" id="ARBA00015611"/>
    </source>
</evidence>
<feature type="region of interest" description="Disordered" evidence="13">
    <location>
        <begin position="858"/>
        <end position="899"/>
    </location>
</feature>
<feature type="compositionally biased region" description="Basic and acidic residues" evidence="13">
    <location>
        <begin position="871"/>
        <end position="887"/>
    </location>
</feature>
<dbReference type="GO" id="GO:0042277">
    <property type="term" value="F:peptide binding"/>
    <property type="evidence" value="ECO:0007669"/>
    <property type="project" value="TreeGrafter"/>
</dbReference>
<evidence type="ECO:0000256" key="13">
    <source>
        <dbReference type="SAM" id="MobiDB-lite"/>
    </source>
</evidence>
<sequence>MSLEHRLHDRCACGSSLSSYAQSSASAASGRPFALAGVQRVYERPRPFTVTHIALDLRLDVPKKSVSGEALLDVSRVDARAKELALDAVGFDLAAVELRAGDEGGFVAAEHVYDGQTLRVSIPEAAARVTVRVRYSATPRRGLYFLAPDEHVRDRPAQVWSQCQDEDARHFFPCIDKPHNKQSTSLRVEVPEGWFALSNGARESDEDEEQGGVYRYRLDDPHPSYLFTLVAGEFERIDDESEGVRLHYFVPKGKTDEGKRTFKRTPEMVRRFGELTGVAYPWKSYSQIVVSDFIFGGMENTTATTMYEHILLDERAAIDVTADDLIAHELAHHWFGDLVTCRDWSHAWLNEGFATYMEHVDREGHLGRDEYEHGVRGDVASYIGEAQGRYRRPIVCQDYEAPIDIFDRHLYEKGACVLHMLRLELGDEAFWRGVNVYLTRHARGIVETRDLMRALEEASGRSLERFFEQWVFRAGHPELEVKIDHEGEALIVTVKQAQAKDGKEKDKDDTGTHVFALDLELDIVIDGEVRREVRRVESQAATFTIRVPKRPAFVVVDPELRIVGDVRVECPADLLRAQLAGASTARGRLLAASLMGKLDDPATTRALGAALAKEDEFWGVRAEAASALGQIRSDDALEHLLAHARTAHAKVRRAVAAALGKFRSAKAADALKGLTLRDESYLVEAEAARALGATRQSAAFDTLIEVLDRASWADIVRAGALDGLAALRDERAQAHVLTRTRYGIPTRGRRAAIMALPKLGTDRKVREALEELLDQSDPYLKVDVVRALVDVGDTKSRGPLARQLERELDGRVRRRIREALRDLGGAGKREAERLREELDSLRSEHAELKARLGKIEALLAPKETNGQANGIHRDGDKPEAEKEAVEKGKKRKKDERASR</sequence>
<dbReference type="PRINTS" id="PR00756">
    <property type="entry name" value="ALADIPTASE"/>
</dbReference>
<evidence type="ECO:0000256" key="6">
    <source>
        <dbReference type="ARBA" id="ARBA00022438"/>
    </source>
</evidence>
<organism evidence="16 17">
    <name type="scientific">Polyangium spumosum</name>
    <dbReference type="NCBI Taxonomy" id="889282"/>
    <lineage>
        <taxon>Bacteria</taxon>
        <taxon>Pseudomonadati</taxon>
        <taxon>Myxococcota</taxon>
        <taxon>Polyangia</taxon>
        <taxon>Polyangiales</taxon>
        <taxon>Polyangiaceae</taxon>
        <taxon>Polyangium</taxon>
    </lineage>
</organism>
<dbReference type="InterPro" id="IPR042097">
    <property type="entry name" value="Aminopeptidase_N-like_N_sf"/>
</dbReference>
<keyword evidence="12" id="KW-0175">Coiled coil</keyword>
<comment type="similarity">
    <text evidence="3">Belongs to the peptidase M1 family.</text>
</comment>
<keyword evidence="7" id="KW-0645">Protease</keyword>
<evidence type="ECO:0000256" key="9">
    <source>
        <dbReference type="ARBA" id="ARBA00022801"/>
    </source>
</evidence>
<keyword evidence="10" id="KW-0862">Zinc</keyword>
<dbReference type="Gene3D" id="1.25.10.10">
    <property type="entry name" value="Leucine-rich Repeat Variant"/>
    <property type="match status" value="2"/>
</dbReference>
<dbReference type="InterPro" id="IPR016024">
    <property type="entry name" value="ARM-type_fold"/>
</dbReference>
<dbReference type="PANTHER" id="PTHR11533">
    <property type="entry name" value="PROTEASE M1 ZINC METALLOPROTEASE"/>
    <property type="match status" value="1"/>
</dbReference>
<evidence type="ECO:0000256" key="11">
    <source>
        <dbReference type="ARBA" id="ARBA00023049"/>
    </source>
</evidence>
<dbReference type="GO" id="GO:0006508">
    <property type="term" value="P:proteolysis"/>
    <property type="evidence" value="ECO:0007669"/>
    <property type="project" value="UniProtKB-KW"/>
</dbReference>
<dbReference type="SUPFAM" id="SSF55486">
    <property type="entry name" value="Metalloproteases ('zincins'), catalytic domain"/>
    <property type="match status" value="1"/>
</dbReference>
<dbReference type="Gene3D" id="1.10.390.10">
    <property type="entry name" value="Neutral Protease Domain 2"/>
    <property type="match status" value="1"/>
</dbReference>
<dbReference type="GO" id="GO:0043171">
    <property type="term" value="P:peptide catabolic process"/>
    <property type="evidence" value="ECO:0007669"/>
    <property type="project" value="TreeGrafter"/>
</dbReference>
<dbReference type="InterPro" id="IPR045357">
    <property type="entry name" value="Aminopeptidase_N-like_N"/>
</dbReference>
<feature type="coiled-coil region" evidence="12">
    <location>
        <begin position="831"/>
        <end position="858"/>
    </location>
</feature>
<dbReference type="Pfam" id="PF01433">
    <property type="entry name" value="Peptidase_M1"/>
    <property type="match status" value="1"/>
</dbReference>
<keyword evidence="8" id="KW-0479">Metal-binding</keyword>
<keyword evidence="6 16" id="KW-0031">Aminopeptidase</keyword>
<evidence type="ECO:0000256" key="3">
    <source>
        <dbReference type="ARBA" id="ARBA00010136"/>
    </source>
</evidence>
<keyword evidence="17" id="KW-1185">Reference proteome</keyword>
<dbReference type="GO" id="GO:0070006">
    <property type="term" value="F:metalloaminopeptidase activity"/>
    <property type="evidence" value="ECO:0007669"/>
    <property type="project" value="TreeGrafter"/>
</dbReference>
<dbReference type="CDD" id="cd09603">
    <property type="entry name" value="M1_APN_like"/>
    <property type="match status" value="1"/>
</dbReference>
<dbReference type="Proteomes" id="UP000440224">
    <property type="component" value="Unassembled WGS sequence"/>
</dbReference>
<dbReference type="Gene3D" id="2.60.40.1730">
    <property type="entry name" value="tricorn interacting facor f3 domain"/>
    <property type="match status" value="1"/>
</dbReference>
<dbReference type="SUPFAM" id="SSF48371">
    <property type="entry name" value="ARM repeat"/>
    <property type="match status" value="2"/>
</dbReference>
<dbReference type="GO" id="GO:0016020">
    <property type="term" value="C:membrane"/>
    <property type="evidence" value="ECO:0007669"/>
    <property type="project" value="TreeGrafter"/>
</dbReference>
<proteinExistence type="inferred from homology"/>
<comment type="caution">
    <text evidence="16">The sequence shown here is derived from an EMBL/GenBank/DDBJ whole genome shotgun (WGS) entry which is preliminary data.</text>
</comment>
<evidence type="ECO:0000256" key="10">
    <source>
        <dbReference type="ARBA" id="ARBA00022833"/>
    </source>
</evidence>
<dbReference type="InterPro" id="IPR027268">
    <property type="entry name" value="Peptidase_M4/M1_CTD_sf"/>
</dbReference>
<dbReference type="Pfam" id="PF03130">
    <property type="entry name" value="HEAT_PBS"/>
    <property type="match status" value="1"/>
</dbReference>
<dbReference type="GO" id="GO:0008270">
    <property type="term" value="F:zinc ion binding"/>
    <property type="evidence" value="ECO:0007669"/>
    <property type="project" value="InterPro"/>
</dbReference>
<evidence type="ECO:0000313" key="16">
    <source>
        <dbReference type="EMBL" id="MRG94470.1"/>
    </source>
</evidence>
<dbReference type="Pfam" id="PF13646">
    <property type="entry name" value="HEAT_2"/>
    <property type="match status" value="2"/>
</dbReference>
<name>A0A6N7PVJ7_9BACT</name>
<evidence type="ECO:0000256" key="4">
    <source>
        <dbReference type="ARBA" id="ARBA00012564"/>
    </source>
</evidence>
<accession>A0A6N7PVJ7</accession>
<dbReference type="EC" id="3.4.11.2" evidence="4"/>
<evidence type="ECO:0000256" key="12">
    <source>
        <dbReference type="SAM" id="Coils"/>
    </source>
</evidence>
<keyword evidence="11" id="KW-0482">Metalloprotease</keyword>
<feature type="domain" description="Peptidase M1 membrane alanine aminopeptidase" evidence="14">
    <location>
        <begin position="263"/>
        <end position="470"/>
    </location>
</feature>
<evidence type="ECO:0000313" key="17">
    <source>
        <dbReference type="Proteomes" id="UP000440224"/>
    </source>
</evidence>
<reference evidence="16 17" key="1">
    <citation type="submission" date="2019-10" db="EMBL/GenBank/DDBJ databases">
        <title>A soil myxobacterium in the family Polyangiaceae.</title>
        <authorList>
            <person name="Li Y."/>
            <person name="Wang J."/>
        </authorList>
    </citation>
    <scope>NUCLEOTIDE SEQUENCE [LARGE SCALE GENOMIC DNA]</scope>
    <source>
        <strain evidence="16 17">DSM 14734</strain>
    </source>
</reference>
<dbReference type="InterPro" id="IPR011989">
    <property type="entry name" value="ARM-like"/>
</dbReference>
<evidence type="ECO:0000256" key="8">
    <source>
        <dbReference type="ARBA" id="ARBA00022723"/>
    </source>
</evidence>
<evidence type="ECO:0000256" key="2">
    <source>
        <dbReference type="ARBA" id="ARBA00001947"/>
    </source>
</evidence>
<evidence type="ECO:0000256" key="1">
    <source>
        <dbReference type="ARBA" id="ARBA00000098"/>
    </source>
</evidence>
<dbReference type="InterPro" id="IPR001930">
    <property type="entry name" value="Peptidase_M1"/>
</dbReference>
<dbReference type="GO" id="GO:0005615">
    <property type="term" value="C:extracellular space"/>
    <property type="evidence" value="ECO:0007669"/>
    <property type="project" value="TreeGrafter"/>
</dbReference>
<dbReference type="GO" id="GO:0016285">
    <property type="term" value="F:alanyl aminopeptidase activity"/>
    <property type="evidence" value="ECO:0007669"/>
    <property type="project" value="UniProtKB-EC"/>
</dbReference>
<comment type="cofactor">
    <cofactor evidence="2">
        <name>Zn(2+)</name>
        <dbReference type="ChEBI" id="CHEBI:29105"/>
    </cofactor>
</comment>
<dbReference type="Pfam" id="PF17900">
    <property type="entry name" value="Peptidase_M1_N"/>
    <property type="match status" value="1"/>
</dbReference>
<feature type="domain" description="Aminopeptidase N-like N-terminal" evidence="15">
    <location>
        <begin position="52"/>
        <end position="226"/>
    </location>
</feature>
<evidence type="ECO:0000256" key="7">
    <source>
        <dbReference type="ARBA" id="ARBA00022670"/>
    </source>
</evidence>
<dbReference type="SMART" id="SM00567">
    <property type="entry name" value="EZ_HEAT"/>
    <property type="match status" value="6"/>
</dbReference>
<protein>
    <recommendedName>
        <fullName evidence="5">Aminopeptidase N</fullName>
        <ecNumber evidence="4">3.4.11.2</ecNumber>
    </recommendedName>
</protein>
<dbReference type="SUPFAM" id="SSF63737">
    <property type="entry name" value="Leukotriene A4 hydrolase N-terminal domain"/>
    <property type="match status" value="1"/>
</dbReference>
<keyword evidence="9" id="KW-0378">Hydrolase</keyword>
<dbReference type="InterPro" id="IPR050344">
    <property type="entry name" value="Peptidase_M1_aminopeptidases"/>
</dbReference>
<dbReference type="EMBL" id="WJIE01000006">
    <property type="protein sequence ID" value="MRG94470.1"/>
    <property type="molecule type" value="Genomic_DNA"/>
</dbReference>
<evidence type="ECO:0000259" key="14">
    <source>
        <dbReference type="Pfam" id="PF01433"/>
    </source>
</evidence>
<evidence type="ECO:0000259" key="15">
    <source>
        <dbReference type="Pfam" id="PF17900"/>
    </source>
</evidence>
<gene>
    <name evidence="16" type="ORF">GF068_21475</name>
</gene>
<dbReference type="PANTHER" id="PTHR11533:SF174">
    <property type="entry name" value="PUROMYCIN-SENSITIVE AMINOPEPTIDASE-RELATED"/>
    <property type="match status" value="1"/>
</dbReference>
<dbReference type="InterPro" id="IPR004155">
    <property type="entry name" value="PBS_lyase_HEAT"/>
</dbReference>
<dbReference type="InterPro" id="IPR014782">
    <property type="entry name" value="Peptidase_M1_dom"/>
</dbReference>
<dbReference type="GO" id="GO:0005737">
    <property type="term" value="C:cytoplasm"/>
    <property type="evidence" value="ECO:0007669"/>
    <property type="project" value="TreeGrafter"/>
</dbReference>
<dbReference type="AlphaFoldDB" id="A0A6N7PVJ7"/>